<organism evidence="9 10">
    <name type="scientific">Pan paniscus</name>
    <name type="common">Pygmy chimpanzee</name>
    <name type="synonym">Bonobo</name>
    <dbReference type="NCBI Taxonomy" id="9597"/>
    <lineage>
        <taxon>Eukaryota</taxon>
        <taxon>Metazoa</taxon>
        <taxon>Chordata</taxon>
        <taxon>Craniata</taxon>
        <taxon>Vertebrata</taxon>
        <taxon>Euteleostomi</taxon>
        <taxon>Mammalia</taxon>
        <taxon>Eutheria</taxon>
        <taxon>Euarchontoglires</taxon>
        <taxon>Primates</taxon>
        <taxon>Haplorrhini</taxon>
        <taxon>Catarrhini</taxon>
        <taxon>Hominidae</taxon>
        <taxon>Pan</taxon>
    </lineage>
</organism>
<dbReference type="EMBL" id="AJFE02041993">
    <property type="status" value="NOT_ANNOTATED_CDS"/>
    <property type="molecule type" value="Genomic_DNA"/>
</dbReference>
<dbReference type="Gene3D" id="3.90.1750.10">
    <property type="entry name" value="Hect, E3 ligase catalytic domains"/>
    <property type="match status" value="1"/>
</dbReference>
<feature type="compositionally biased region" description="Polar residues" evidence="6">
    <location>
        <begin position="111"/>
        <end position="122"/>
    </location>
</feature>
<feature type="transmembrane region" description="Helical" evidence="7">
    <location>
        <begin position="464"/>
        <end position="491"/>
    </location>
</feature>
<dbReference type="EC" id="2.3.2.26" evidence="2"/>
<keyword evidence="3" id="KW-0808">Transferase</keyword>
<evidence type="ECO:0000256" key="1">
    <source>
        <dbReference type="ARBA" id="ARBA00000885"/>
    </source>
</evidence>
<reference evidence="9" key="3">
    <citation type="submission" date="2025-09" db="UniProtKB">
        <authorList>
            <consortium name="Ensembl"/>
        </authorList>
    </citation>
    <scope>IDENTIFICATION</scope>
</reference>
<accession>A0A2R9ADH2</accession>
<comment type="catalytic activity">
    <reaction evidence="1">
        <text>S-ubiquitinyl-[E2 ubiquitin-conjugating enzyme]-L-cysteine + [acceptor protein]-L-lysine = [E2 ubiquitin-conjugating enzyme]-L-cysteine + N(6)-ubiquitinyl-[acceptor protein]-L-lysine.</text>
        <dbReference type="EC" id="2.3.2.26"/>
    </reaction>
</comment>
<dbReference type="PROSITE" id="PS50237">
    <property type="entry name" value="HECT"/>
    <property type="match status" value="1"/>
</dbReference>
<dbReference type="SMART" id="SM00119">
    <property type="entry name" value="HECTc"/>
    <property type="match status" value="1"/>
</dbReference>
<name>A0A2R9ADH2_PANPA</name>
<dbReference type="InterPro" id="IPR044611">
    <property type="entry name" value="E3A/B/C-like"/>
</dbReference>
<dbReference type="Proteomes" id="UP000240080">
    <property type="component" value="Chromosome 21"/>
</dbReference>
<keyword evidence="10" id="KW-1185">Reference proteome</keyword>
<keyword evidence="7" id="KW-0812">Transmembrane</keyword>
<feature type="domain" description="HECT" evidence="8">
    <location>
        <begin position="427"/>
        <end position="639"/>
    </location>
</feature>
<feature type="compositionally biased region" description="Basic and acidic residues" evidence="6">
    <location>
        <begin position="75"/>
        <end position="92"/>
    </location>
</feature>
<dbReference type="AlphaFoldDB" id="A0A2R9ADH2"/>
<dbReference type="Gene3D" id="3.30.2160.10">
    <property type="entry name" value="Hect, E3 ligase catalytic domain"/>
    <property type="match status" value="1"/>
</dbReference>
<dbReference type="GeneTree" id="ENSGT00940000155050"/>
<sequence>KRIKQMEEHSMLMGRKNQYHENGHTAQGNLQIQYFKGVTYLTEEKVYEITELFFSSAEALVESFRKAKQHTKEELKSLQAKDEEKNENEKGKAACSAAAMEEDSEASSSSTGDSSQGENNLQKLGPDDVSVDTDAIRRVYTRLLSNKKIEVAFLNAPVYLSPNVECDLMYHKVYSQDPNYLNLFIIVMENRNLHSPEYLEMALPLFCKAVSKLPLAAQGKLIRLWSKYSADQIQRMMETFQQLTTYKVISNEFNSQNLVNDDDAIVAASKLGGEVDTNHNEEDDEEPIPESMDPLENELGVKTLDCQKSLIPFEEFINEPLKEVLEMHKDYTNKFSFMTYPFLVYAVTKNLGLYYDNRIPMYSERRITVLYSLVQGQQLNPYMRLIVRCDHIIDDALVRLEMITKENPADLKQFYVEFEGEQGEGGLVVEEIFNPDIGMFTYDELTNLCEPPHPANPSFQTEGWFTLIGIVLGLAIYNNCILGVNFPMVVYRKVMGKKGTFYHLGDCHPVLYQSLKDLLEYEGNVEDDMMITFQVSQIDLFGNPMMYDLKENGDKIPITNENRKKFVNLYSDYILNQLFGEVFIWCPVNLPYLLRPEEIELLICGSQNLDFQALEETTEYDGGYTRDSVLMREFWEIIHLWMNRKDSSSKKNLKERLLKAITYVKGFGML</sequence>
<evidence type="ECO:0000313" key="9">
    <source>
        <dbReference type="Ensembl" id="ENSPPAP00000015326.1"/>
    </source>
</evidence>
<dbReference type="PANTHER" id="PTHR45700:SF10">
    <property type="entry name" value="UBIQUITIN-PROTEIN LIGASE E3A"/>
    <property type="match status" value="1"/>
</dbReference>
<feature type="compositionally biased region" description="Acidic residues" evidence="6">
    <location>
        <begin position="281"/>
        <end position="292"/>
    </location>
</feature>
<comment type="caution">
    <text evidence="5">Lacks conserved residue(s) required for the propagation of feature annotation.</text>
</comment>
<keyword evidence="4 5" id="KW-0833">Ubl conjugation pathway</keyword>
<evidence type="ECO:0000256" key="2">
    <source>
        <dbReference type="ARBA" id="ARBA00012485"/>
    </source>
</evidence>
<dbReference type="Pfam" id="PF00632">
    <property type="entry name" value="HECT"/>
    <property type="match status" value="1"/>
</dbReference>
<evidence type="ECO:0000259" key="8">
    <source>
        <dbReference type="PROSITE" id="PS50237"/>
    </source>
</evidence>
<evidence type="ECO:0000256" key="5">
    <source>
        <dbReference type="PROSITE-ProRule" id="PRU00104"/>
    </source>
</evidence>
<evidence type="ECO:0000256" key="3">
    <source>
        <dbReference type="ARBA" id="ARBA00022679"/>
    </source>
</evidence>
<keyword evidence="7" id="KW-1133">Transmembrane helix</keyword>
<proteinExistence type="predicted"/>
<protein>
    <recommendedName>
        <fullName evidence="2">HECT-type E3 ubiquitin transferase</fullName>
        <ecNumber evidence="2">2.3.2.26</ecNumber>
    </recommendedName>
</protein>
<dbReference type="PANTHER" id="PTHR45700">
    <property type="entry name" value="UBIQUITIN-PROTEIN LIGASE E3C"/>
    <property type="match status" value="1"/>
</dbReference>
<dbReference type="InterPro" id="IPR000569">
    <property type="entry name" value="HECT_dom"/>
</dbReference>
<dbReference type="InterPro" id="IPR035983">
    <property type="entry name" value="Hect_E3_ubiquitin_ligase"/>
</dbReference>
<evidence type="ECO:0000313" key="10">
    <source>
        <dbReference type="Proteomes" id="UP000240080"/>
    </source>
</evidence>
<dbReference type="GO" id="GO:0061630">
    <property type="term" value="F:ubiquitin protein ligase activity"/>
    <property type="evidence" value="ECO:0007669"/>
    <property type="project" value="UniProtKB-EC"/>
</dbReference>
<dbReference type="GO" id="GO:0000209">
    <property type="term" value="P:protein polyubiquitination"/>
    <property type="evidence" value="ECO:0007669"/>
    <property type="project" value="InterPro"/>
</dbReference>
<dbReference type="Ensembl" id="ENSPPAT00000038016.1">
    <property type="protein sequence ID" value="ENSPPAP00000015326.1"/>
    <property type="gene ID" value="ENSPPAG00000030797.1"/>
</dbReference>
<evidence type="ECO:0000256" key="6">
    <source>
        <dbReference type="SAM" id="MobiDB-lite"/>
    </source>
</evidence>
<feature type="region of interest" description="Disordered" evidence="6">
    <location>
        <begin position="273"/>
        <end position="292"/>
    </location>
</feature>
<dbReference type="STRING" id="9597.ENSPPAP00000015326"/>
<feature type="region of interest" description="Disordered" evidence="6">
    <location>
        <begin position="75"/>
        <end position="127"/>
    </location>
</feature>
<dbReference type="FunFam" id="3.30.2160.10:FF:000004">
    <property type="entry name" value="probable E3 ubiquitin-protein ligase HERC4 isoform X1"/>
    <property type="match status" value="1"/>
</dbReference>
<evidence type="ECO:0000256" key="4">
    <source>
        <dbReference type="ARBA" id="ARBA00022786"/>
    </source>
</evidence>
<evidence type="ECO:0000256" key="7">
    <source>
        <dbReference type="SAM" id="Phobius"/>
    </source>
</evidence>
<keyword evidence="7" id="KW-0472">Membrane</keyword>
<dbReference type="OMA" id="QTTIQCH"/>
<dbReference type="SUPFAM" id="SSF56204">
    <property type="entry name" value="Hect, E3 ligase catalytic domain"/>
    <property type="match status" value="1"/>
</dbReference>
<reference evidence="9" key="2">
    <citation type="submission" date="2025-08" db="UniProtKB">
        <authorList>
            <consortium name="Ensembl"/>
        </authorList>
    </citation>
    <scope>IDENTIFICATION</scope>
</reference>
<reference evidence="9 10" key="1">
    <citation type="journal article" date="2012" name="Nature">
        <title>The bonobo genome compared with the chimpanzee and human genomes.</title>
        <authorList>
            <person name="Prufer K."/>
            <person name="Munch K."/>
            <person name="Hellmann I."/>
            <person name="Akagi K."/>
            <person name="Miller J.R."/>
            <person name="Walenz B."/>
            <person name="Koren S."/>
            <person name="Sutton G."/>
            <person name="Kodira C."/>
            <person name="Winer R."/>
            <person name="Knight J.R."/>
            <person name="Mullikin J.C."/>
            <person name="Meader S.J."/>
            <person name="Ponting C.P."/>
            <person name="Lunter G."/>
            <person name="Higashino S."/>
            <person name="Hobolth A."/>
            <person name="Dutheil J."/>
            <person name="Karakoc E."/>
            <person name="Alkan C."/>
            <person name="Sajjadian S."/>
            <person name="Catacchio C.R."/>
            <person name="Ventura M."/>
            <person name="Marques-Bonet T."/>
            <person name="Eichler E.E."/>
            <person name="Andre C."/>
            <person name="Atencia R."/>
            <person name="Mugisha L."/>
            <person name="Junhold J."/>
            <person name="Patterson N."/>
            <person name="Siebauer M."/>
            <person name="Good J.M."/>
            <person name="Fischer A."/>
            <person name="Ptak S.E."/>
            <person name="Lachmann M."/>
            <person name="Symer D.E."/>
            <person name="Mailund T."/>
            <person name="Schierup M.H."/>
            <person name="Andres A.M."/>
            <person name="Kelso J."/>
            <person name="Paabo S."/>
        </authorList>
    </citation>
    <scope>NUCLEOTIDE SEQUENCE [LARGE SCALE GENOMIC DNA]</scope>
</reference>